<reference evidence="3" key="1">
    <citation type="journal article" date="2015" name="Proc. Natl. Acad. Sci. U.S.A.">
        <title>Genome sequencing of adzuki bean (Vigna angularis) provides insight into high starch and low fat accumulation and domestication.</title>
        <authorList>
            <person name="Yang K."/>
            <person name="Tian Z."/>
            <person name="Chen C."/>
            <person name="Luo L."/>
            <person name="Zhao B."/>
            <person name="Wang Z."/>
            <person name="Yu L."/>
            <person name="Li Y."/>
            <person name="Sun Y."/>
            <person name="Li W."/>
            <person name="Chen Y."/>
            <person name="Li Y."/>
            <person name="Zhang Y."/>
            <person name="Ai D."/>
            <person name="Zhao J."/>
            <person name="Shang C."/>
            <person name="Ma Y."/>
            <person name="Wu B."/>
            <person name="Wang M."/>
            <person name="Gao L."/>
            <person name="Sun D."/>
            <person name="Zhang P."/>
            <person name="Guo F."/>
            <person name="Wang W."/>
            <person name="Li Y."/>
            <person name="Wang J."/>
            <person name="Varshney R.K."/>
            <person name="Wang J."/>
            <person name="Ling H.Q."/>
            <person name="Wan P."/>
        </authorList>
    </citation>
    <scope>NUCLEOTIDE SEQUENCE</scope>
    <source>
        <strain evidence="3">cv. Jingnong 6</strain>
    </source>
</reference>
<accession>A0A0L9T8K9</accession>
<feature type="compositionally biased region" description="Basic and acidic residues" evidence="1">
    <location>
        <begin position="41"/>
        <end position="52"/>
    </location>
</feature>
<protein>
    <submittedName>
        <fullName evidence="2">Uncharacterized protein</fullName>
    </submittedName>
</protein>
<dbReference type="Proteomes" id="UP000053144">
    <property type="component" value="Unassembled WGS sequence"/>
</dbReference>
<evidence type="ECO:0000313" key="3">
    <source>
        <dbReference type="Proteomes" id="UP000053144"/>
    </source>
</evidence>
<proteinExistence type="predicted"/>
<dbReference type="AlphaFoldDB" id="A0A0L9T8K9"/>
<sequence>MEVDASFTKCRQRDERTGEGSNDDTNDATTTEVAAMNASGDDPRQRSDKGTRSQEPQDISESSRGRSKGGGPTEATEAGQERRRRRDERAGGGASSGQCWRIRSFGQLLPRFCKQARPFSLFSLYVSGREVVRSLQSVHYSGNRGICRDDKTKGLGSANKQGRSVCTVCRGLNASIRRSTEAVRSTIASILQKAEVVRSLRQN</sequence>
<evidence type="ECO:0000313" key="2">
    <source>
        <dbReference type="EMBL" id="KOM26907.1"/>
    </source>
</evidence>
<feature type="region of interest" description="Disordered" evidence="1">
    <location>
        <begin position="1"/>
        <end position="97"/>
    </location>
</feature>
<dbReference type="Gramene" id="KOM26907">
    <property type="protein sequence ID" value="KOM26907"/>
    <property type="gene ID" value="LR48_Vigan345s000100"/>
</dbReference>
<name>A0A0L9T8K9_PHAAN</name>
<evidence type="ECO:0000256" key="1">
    <source>
        <dbReference type="SAM" id="MobiDB-lite"/>
    </source>
</evidence>
<organism evidence="2 3">
    <name type="scientific">Phaseolus angularis</name>
    <name type="common">Azuki bean</name>
    <name type="synonym">Vigna angularis</name>
    <dbReference type="NCBI Taxonomy" id="3914"/>
    <lineage>
        <taxon>Eukaryota</taxon>
        <taxon>Viridiplantae</taxon>
        <taxon>Streptophyta</taxon>
        <taxon>Embryophyta</taxon>
        <taxon>Tracheophyta</taxon>
        <taxon>Spermatophyta</taxon>
        <taxon>Magnoliopsida</taxon>
        <taxon>eudicotyledons</taxon>
        <taxon>Gunneridae</taxon>
        <taxon>Pentapetalae</taxon>
        <taxon>rosids</taxon>
        <taxon>fabids</taxon>
        <taxon>Fabales</taxon>
        <taxon>Fabaceae</taxon>
        <taxon>Papilionoideae</taxon>
        <taxon>50 kb inversion clade</taxon>
        <taxon>NPAAA clade</taxon>
        <taxon>indigoferoid/millettioid clade</taxon>
        <taxon>Phaseoleae</taxon>
        <taxon>Vigna</taxon>
    </lineage>
</organism>
<dbReference type="EMBL" id="KQ258351">
    <property type="protein sequence ID" value="KOM26907.1"/>
    <property type="molecule type" value="Genomic_DNA"/>
</dbReference>
<gene>
    <name evidence="2" type="ORF">LR48_Vigan345s000100</name>
</gene>